<evidence type="ECO:0000259" key="2">
    <source>
        <dbReference type="Pfam" id="PF00589"/>
    </source>
</evidence>
<keyword evidence="4" id="KW-1185">Reference proteome</keyword>
<evidence type="ECO:0000256" key="1">
    <source>
        <dbReference type="ARBA" id="ARBA00023172"/>
    </source>
</evidence>
<reference evidence="4" key="1">
    <citation type="journal article" date="2019" name="Int. J. Syst. Evol. Microbiol.">
        <title>The Global Catalogue of Microorganisms (GCM) 10K type strain sequencing project: providing services to taxonomists for standard genome sequencing and annotation.</title>
        <authorList>
            <consortium name="The Broad Institute Genomics Platform"/>
            <consortium name="The Broad Institute Genome Sequencing Center for Infectious Disease"/>
            <person name="Wu L."/>
            <person name="Ma J."/>
        </authorList>
    </citation>
    <scope>NUCLEOTIDE SEQUENCE [LARGE SCALE GENOMIC DNA]</scope>
    <source>
        <strain evidence="4">CGMCC 1.8860</strain>
    </source>
</reference>
<dbReference type="InterPro" id="IPR011010">
    <property type="entry name" value="DNA_brk_join_enz"/>
</dbReference>
<comment type="caution">
    <text evidence="3">The sequence shown here is derived from an EMBL/GenBank/DDBJ whole genome shotgun (WGS) entry which is preliminary data.</text>
</comment>
<accession>A0ABQ2PMK8</accession>
<gene>
    <name evidence="3" type="ORF">GCM10010971_26660</name>
</gene>
<keyword evidence="1" id="KW-0233">DNA recombination</keyword>
<dbReference type="EMBL" id="BMLY01000004">
    <property type="protein sequence ID" value="GGP26847.1"/>
    <property type="molecule type" value="Genomic_DNA"/>
</dbReference>
<dbReference type="Pfam" id="PF00589">
    <property type="entry name" value="Phage_integrase"/>
    <property type="match status" value="1"/>
</dbReference>
<evidence type="ECO:0000313" key="3">
    <source>
        <dbReference type="EMBL" id="GGP26847.1"/>
    </source>
</evidence>
<feature type="domain" description="Tyr recombinase" evidence="2">
    <location>
        <begin position="8"/>
        <end position="66"/>
    </location>
</feature>
<name>A0ABQ2PMK8_9NEIS</name>
<dbReference type="InterPro" id="IPR002104">
    <property type="entry name" value="Integrase_catalytic"/>
</dbReference>
<protein>
    <recommendedName>
        <fullName evidence="2">Tyr recombinase domain-containing protein</fullName>
    </recommendedName>
</protein>
<proteinExistence type="predicted"/>
<dbReference type="Proteomes" id="UP000621859">
    <property type="component" value="Unassembled WGS sequence"/>
</dbReference>
<dbReference type="Gene3D" id="1.10.443.10">
    <property type="entry name" value="Intergrase catalytic core"/>
    <property type="match status" value="1"/>
</dbReference>
<dbReference type="InterPro" id="IPR013762">
    <property type="entry name" value="Integrase-like_cat_sf"/>
</dbReference>
<sequence length="96" mass="11212">MHDWPTVVHHAWHAEMEHARIQNFRWHDLRHTWASWHAQNDTDIHTLKDLGGWKTLQMPMRYAHLSVGHPAHAAGRVTNLTLRSEGQKKKKATEVA</sequence>
<dbReference type="SUPFAM" id="SSF56349">
    <property type="entry name" value="DNA breaking-rejoining enzymes"/>
    <property type="match status" value="1"/>
</dbReference>
<organism evidence="3 4">
    <name type="scientific">Silvimonas amylolytica</name>
    <dbReference type="NCBI Taxonomy" id="449663"/>
    <lineage>
        <taxon>Bacteria</taxon>
        <taxon>Pseudomonadati</taxon>
        <taxon>Pseudomonadota</taxon>
        <taxon>Betaproteobacteria</taxon>
        <taxon>Neisseriales</taxon>
        <taxon>Chitinibacteraceae</taxon>
        <taxon>Silvimonas</taxon>
    </lineage>
</organism>
<evidence type="ECO:0000313" key="4">
    <source>
        <dbReference type="Proteomes" id="UP000621859"/>
    </source>
</evidence>